<keyword evidence="4" id="KW-1185">Reference proteome</keyword>
<dbReference type="InterPro" id="IPR033643">
    <property type="entry name" value="SYLF_SH3YL1-like"/>
</dbReference>
<dbReference type="AlphaFoldDB" id="A0A316UHL6"/>
<gene>
    <name evidence="3" type="ORF">BDZ90DRAFT_234652</name>
</gene>
<proteinExistence type="predicted"/>
<dbReference type="PANTHER" id="PTHR15629:SF7">
    <property type="entry name" value="YSC84 ACTIN-BINDING DOMAIN-CONTAINING PROTEIN"/>
    <property type="match status" value="1"/>
</dbReference>
<dbReference type="OrthoDB" id="443981at2759"/>
<dbReference type="PANTHER" id="PTHR15629">
    <property type="entry name" value="SH3YL1 PROTEIN"/>
    <property type="match status" value="1"/>
</dbReference>
<sequence length="324" mass="32460">MSNYLDRFRTAAQKAGTQATTFASQASRQLSEQAKIAQAGFSLPKECQRAATILQGFLADPSHPDTALNAIPKAVLNNAKGLAVFSVAKAGFLWSGKVGSGVVVARLEDGSWSAPSCIATGGVGFGFQIGADISEFVVVMNSHDAVRSFALAGNLQIGGSLSASAGPIGTGGAIQSALAHPAPMFSYSRSKGLFAGISLEGTLLVERKDANRDFYGQVIPAADLLGGKVPAPEAASALYEVVEAAEAIDETGLPEQAFVPQAPDMGGQAAAADTGAYDLGGNGGGGAAAASAVPAGAAPTSTAGAAGKKQATVFDADAAEQEKQ</sequence>
<evidence type="ECO:0000313" key="4">
    <source>
        <dbReference type="Proteomes" id="UP000245884"/>
    </source>
</evidence>
<evidence type="ECO:0000256" key="1">
    <source>
        <dbReference type="SAM" id="MobiDB-lite"/>
    </source>
</evidence>
<dbReference type="CDD" id="cd11525">
    <property type="entry name" value="SYLF_SH3YL1_like"/>
    <property type="match status" value="1"/>
</dbReference>
<dbReference type="GeneID" id="37028921"/>
<feature type="domain" description="Ysc84 actin-binding" evidence="2">
    <location>
        <begin position="122"/>
        <end position="245"/>
    </location>
</feature>
<evidence type="ECO:0000259" key="2">
    <source>
        <dbReference type="Pfam" id="PF04366"/>
    </source>
</evidence>
<protein>
    <submittedName>
        <fullName evidence="3">DUF500-domain-containing protein</fullName>
    </submittedName>
</protein>
<dbReference type="Proteomes" id="UP000245884">
    <property type="component" value="Unassembled WGS sequence"/>
</dbReference>
<dbReference type="RefSeq" id="XP_025359302.1">
    <property type="nucleotide sequence ID" value="XM_025507098.1"/>
</dbReference>
<dbReference type="InterPro" id="IPR051702">
    <property type="entry name" value="SH3_domain_YSC84-like"/>
</dbReference>
<dbReference type="GO" id="GO:0035091">
    <property type="term" value="F:phosphatidylinositol binding"/>
    <property type="evidence" value="ECO:0007669"/>
    <property type="project" value="TreeGrafter"/>
</dbReference>
<evidence type="ECO:0000313" key="3">
    <source>
        <dbReference type="EMBL" id="PWN24690.1"/>
    </source>
</evidence>
<dbReference type="GO" id="GO:0051017">
    <property type="term" value="P:actin filament bundle assembly"/>
    <property type="evidence" value="ECO:0007669"/>
    <property type="project" value="TreeGrafter"/>
</dbReference>
<feature type="region of interest" description="Disordered" evidence="1">
    <location>
        <begin position="283"/>
        <end position="324"/>
    </location>
</feature>
<dbReference type="GO" id="GO:0051015">
    <property type="term" value="F:actin filament binding"/>
    <property type="evidence" value="ECO:0007669"/>
    <property type="project" value="TreeGrafter"/>
</dbReference>
<dbReference type="EMBL" id="KZ819679">
    <property type="protein sequence ID" value="PWN24690.1"/>
    <property type="molecule type" value="Genomic_DNA"/>
</dbReference>
<dbReference type="InterPro" id="IPR007461">
    <property type="entry name" value="Ysc84_actin-binding"/>
</dbReference>
<dbReference type="GO" id="GO:0030479">
    <property type="term" value="C:actin cortical patch"/>
    <property type="evidence" value="ECO:0007669"/>
    <property type="project" value="TreeGrafter"/>
</dbReference>
<organism evidence="3 4">
    <name type="scientific">Jaminaea rosea</name>
    <dbReference type="NCBI Taxonomy" id="1569628"/>
    <lineage>
        <taxon>Eukaryota</taxon>
        <taxon>Fungi</taxon>
        <taxon>Dikarya</taxon>
        <taxon>Basidiomycota</taxon>
        <taxon>Ustilaginomycotina</taxon>
        <taxon>Exobasidiomycetes</taxon>
        <taxon>Microstromatales</taxon>
        <taxon>Microstromatales incertae sedis</taxon>
        <taxon>Jaminaea</taxon>
    </lineage>
</organism>
<name>A0A316UHL6_9BASI</name>
<accession>A0A316UHL6</accession>
<dbReference type="STRING" id="1569628.A0A316UHL6"/>
<feature type="compositionally biased region" description="Low complexity" evidence="1">
    <location>
        <begin position="288"/>
        <end position="307"/>
    </location>
</feature>
<dbReference type="Pfam" id="PF04366">
    <property type="entry name" value="Ysc84"/>
    <property type="match status" value="1"/>
</dbReference>
<dbReference type="GO" id="GO:0051666">
    <property type="term" value="P:actin cortical patch localization"/>
    <property type="evidence" value="ECO:0007669"/>
    <property type="project" value="TreeGrafter"/>
</dbReference>
<reference evidence="3 4" key="1">
    <citation type="journal article" date="2018" name="Mol. Biol. Evol.">
        <title>Broad Genomic Sampling Reveals a Smut Pathogenic Ancestry of the Fungal Clade Ustilaginomycotina.</title>
        <authorList>
            <person name="Kijpornyongpan T."/>
            <person name="Mondo S.J."/>
            <person name="Barry K."/>
            <person name="Sandor L."/>
            <person name="Lee J."/>
            <person name="Lipzen A."/>
            <person name="Pangilinan J."/>
            <person name="LaButti K."/>
            <person name="Hainaut M."/>
            <person name="Henrissat B."/>
            <person name="Grigoriev I.V."/>
            <person name="Spatafora J.W."/>
            <person name="Aime M.C."/>
        </authorList>
    </citation>
    <scope>NUCLEOTIDE SEQUENCE [LARGE SCALE GENOMIC DNA]</scope>
    <source>
        <strain evidence="3 4">MCA 5214</strain>
    </source>
</reference>